<keyword evidence="2" id="KW-1133">Transmembrane helix</keyword>
<evidence type="ECO:0000256" key="1">
    <source>
        <dbReference type="SAM" id="MobiDB-lite"/>
    </source>
</evidence>
<feature type="compositionally biased region" description="Pro residues" evidence="1">
    <location>
        <begin position="88"/>
        <end position="98"/>
    </location>
</feature>
<feature type="compositionally biased region" description="Basic residues" evidence="1">
    <location>
        <begin position="272"/>
        <end position="281"/>
    </location>
</feature>
<evidence type="ECO:0000313" key="3">
    <source>
        <dbReference type="EMBL" id="KAJ5546684.1"/>
    </source>
</evidence>
<dbReference type="AlphaFoldDB" id="A0AAD6D1I8"/>
<keyword evidence="2" id="KW-0472">Membrane</keyword>
<gene>
    <name evidence="3" type="ORF">N7494_004269</name>
</gene>
<feature type="compositionally biased region" description="Pro residues" evidence="1">
    <location>
        <begin position="109"/>
        <end position="134"/>
    </location>
</feature>
<accession>A0AAD6D1I8</accession>
<name>A0AAD6D1I8_9EURO</name>
<feature type="compositionally biased region" description="Polar residues" evidence="1">
    <location>
        <begin position="236"/>
        <end position="247"/>
    </location>
</feature>
<sequence length="332" mass="38120">MAFWVDWPLWEKLSLALATLIILVIIYGCCVLTYSRWRIRKYAAIEARQKEEEAHLYPMLKRDDIPFGARALERGVEVPGIWISSPDSPSPSPQPPGRPTIRSRSPSPDARPPSPVPKPLSPVPSPLSPAPRPVPTHARLINHSPPVPRDDSIYSPVILPRYARPPFIQSDRDITGPNMYRYESYRPRGVYPPPTIAPTIASAPVTPTSFNRRNEASGSHEKRASFHDRVLRASQLFDSKQSRSGTSEQEEFGLGSPRHEHDSRLQAEQHRASRTHRILRRRSSEEFRRKMSRIFNDRIHMNLPAEELQFDPKLRDTKRRRFRTSVQSHFQS</sequence>
<feature type="region of interest" description="Disordered" evidence="1">
    <location>
        <begin position="81"/>
        <end position="153"/>
    </location>
</feature>
<evidence type="ECO:0000313" key="4">
    <source>
        <dbReference type="Proteomes" id="UP001220324"/>
    </source>
</evidence>
<comment type="caution">
    <text evidence="3">The sequence shown here is derived from an EMBL/GenBank/DDBJ whole genome shotgun (WGS) entry which is preliminary data.</text>
</comment>
<dbReference type="EMBL" id="JAQIZZ010000003">
    <property type="protein sequence ID" value="KAJ5546684.1"/>
    <property type="molecule type" value="Genomic_DNA"/>
</dbReference>
<feature type="compositionally biased region" description="Basic and acidic residues" evidence="1">
    <location>
        <begin position="212"/>
        <end position="231"/>
    </location>
</feature>
<feature type="region of interest" description="Disordered" evidence="1">
    <location>
        <begin position="200"/>
        <end position="284"/>
    </location>
</feature>
<dbReference type="Proteomes" id="UP001220324">
    <property type="component" value="Unassembled WGS sequence"/>
</dbReference>
<keyword evidence="2" id="KW-0812">Transmembrane</keyword>
<protein>
    <submittedName>
        <fullName evidence="3">Uncharacterized protein</fullName>
    </submittedName>
</protein>
<keyword evidence="4" id="KW-1185">Reference proteome</keyword>
<organism evidence="3 4">
    <name type="scientific">Penicillium frequentans</name>
    <dbReference type="NCBI Taxonomy" id="3151616"/>
    <lineage>
        <taxon>Eukaryota</taxon>
        <taxon>Fungi</taxon>
        <taxon>Dikarya</taxon>
        <taxon>Ascomycota</taxon>
        <taxon>Pezizomycotina</taxon>
        <taxon>Eurotiomycetes</taxon>
        <taxon>Eurotiomycetidae</taxon>
        <taxon>Eurotiales</taxon>
        <taxon>Aspergillaceae</taxon>
        <taxon>Penicillium</taxon>
    </lineage>
</organism>
<reference evidence="3 4" key="1">
    <citation type="journal article" date="2023" name="IMA Fungus">
        <title>Comparative genomic study of the Penicillium genus elucidates a diverse pangenome and 15 lateral gene transfer events.</title>
        <authorList>
            <person name="Petersen C."/>
            <person name="Sorensen T."/>
            <person name="Nielsen M.R."/>
            <person name="Sondergaard T.E."/>
            <person name="Sorensen J.L."/>
            <person name="Fitzpatrick D.A."/>
            <person name="Frisvad J.C."/>
            <person name="Nielsen K.L."/>
        </authorList>
    </citation>
    <scope>NUCLEOTIDE SEQUENCE [LARGE SCALE GENOMIC DNA]</scope>
    <source>
        <strain evidence="3 4">IBT 35679</strain>
    </source>
</reference>
<dbReference type="PANTHER" id="PTHR40623">
    <property type="entry name" value="INTEGRAL MEMBRANE PROTEIN"/>
    <property type="match status" value="1"/>
</dbReference>
<feature type="transmembrane region" description="Helical" evidence="2">
    <location>
        <begin position="13"/>
        <end position="34"/>
    </location>
</feature>
<dbReference type="PANTHER" id="PTHR40623:SF2">
    <property type="entry name" value="INTEGRAL MEMBRANE PROTEIN"/>
    <property type="match status" value="1"/>
</dbReference>
<feature type="compositionally biased region" description="Basic and acidic residues" evidence="1">
    <location>
        <begin position="257"/>
        <end position="271"/>
    </location>
</feature>
<proteinExistence type="predicted"/>
<feature type="compositionally biased region" description="Low complexity" evidence="1">
    <location>
        <begin position="200"/>
        <end position="209"/>
    </location>
</feature>
<evidence type="ECO:0000256" key="2">
    <source>
        <dbReference type="SAM" id="Phobius"/>
    </source>
</evidence>